<protein>
    <submittedName>
        <fullName evidence="1">Uncharacterized protein</fullName>
    </submittedName>
</protein>
<reference evidence="1" key="1">
    <citation type="submission" date="2024-07" db="EMBL/GenBank/DDBJ databases">
        <title>A survey of Mimosa microsymbionts across Brazilian biomes reveals a high diversity of Paraburkholderia nodulating endemic species, but also that Cupriavidus is common as a symbiont of widespread species.</title>
        <authorList>
            <person name="Rouws L."/>
            <person name="Barauna A."/>
            <person name="Beukes C."/>
            <person name="Rouws J.R.C."/>
            <person name="De Faria S.M."/>
            <person name="Gross E."/>
            <person name="Bueno Dos Reis Junior F."/>
            <person name="Simon M.F."/>
            <person name="Maluk M."/>
            <person name="Odee D.W."/>
            <person name="Kenicer G."/>
            <person name="Young J.P.W."/>
            <person name="Reis V.M."/>
            <person name="Zilli J."/>
            <person name="James E.K."/>
        </authorList>
    </citation>
    <scope>NUCLEOTIDE SEQUENCE</scope>
    <source>
        <strain evidence="1">EG181B</strain>
    </source>
</reference>
<evidence type="ECO:0000313" key="1">
    <source>
        <dbReference type="EMBL" id="MEX3931964.1"/>
    </source>
</evidence>
<comment type="caution">
    <text evidence="1">The sequence shown here is derived from an EMBL/GenBank/DDBJ whole genome shotgun (WGS) entry which is preliminary data.</text>
</comment>
<organism evidence="1 2">
    <name type="scientific">Paraburkholderia phymatum</name>
    <dbReference type="NCBI Taxonomy" id="148447"/>
    <lineage>
        <taxon>Bacteria</taxon>
        <taxon>Pseudomonadati</taxon>
        <taxon>Pseudomonadota</taxon>
        <taxon>Betaproteobacteria</taxon>
        <taxon>Burkholderiales</taxon>
        <taxon>Burkholderiaceae</taxon>
        <taxon>Paraburkholderia</taxon>
    </lineage>
</organism>
<proteinExistence type="predicted"/>
<evidence type="ECO:0000313" key="2">
    <source>
        <dbReference type="Proteomes" id="UP001558850"/>
    </source>
</evidence>
<dbReference type="EMBL" id="JBFRCH010000003">
    <property type="protein sequence ID" value="MEX3931964.1"/>
    <property type="molecule type" value="Genomic_DNA"/>
</dbReference>
<gene>
    <name evidence="1" type="ORF">AB4Y32_09145</name>
</gene>
<name>A0ACC6TXC0_9BURK</name>
<dbReference type="Proteomes" id="UP001558850">
    <property type="component" value="Unassembled WGS sequence"/>
</dbReference>
<accession>A0ACC6TXC0</accession>
<sequence length="304" mass="32640">MDRFADWDACREREREIEDDRRTFDRHFRPKYDFRRTIAPDIDAIRSFLRDHLNVVHWDLPTDNEGIERALKQAARDGMLVPVINRDWRSLPMTFRPTPALLRWPPTSGGGGFGSGGGTVWAAFENAGSGPLVWEGEPVLRGSYDPSTVEAQLKAARAALSAGSSDDGGSLPGMVEAVVGTVLGGGSDPDDGDGTPDMAESLTDGSDASVDTSTPLGDGAPFEYGADMPLGDDETLAGMPIKGGPPDTWVTNPSGSGQLRLYDANGNAAVDIDFDHDHGFGAPHSHNWDGRDRDLGNPVSILPR</sequence>
<keyword evidence="2" id="KW-1185">Reference proteome</keyword>